<organism evidence="2 3">
    <name type="scientific">Mycena pura</name>
    <dbReference type="NCBI Taxonomy" id="153505"/>
    <lineage>
        <taxon>Eukaryota</taxon>
        <taxon>Fungi</taxon>
        <taxon>Dikarya</taxon>
        <taxon>Basidiomycota</taxon>
        <taxon>Agaricomycotina</taxon>
        <taxon>Agaricomycetes</taxon>
        <taxon>Agaricomycetidae</taxon>
        <taxon>Agaricales</taxon>
        <taxon>Marasmiineae</taxon>
        <taxon>Mycenaceae</taxon>
        <taxon>Mycena</taxon>
    </lineage>
</organism>
<dbReference type="AlphaFoldDB" id="A0AAD6YE60"/>
<name>A0AAD6YE60_9AGAR</name>
<feature type="region of interest" description="Disordered" evidence="1">
    <location>
        <begin position="531"/>
        <end position="553"/>
    </location>
</feature>
<dbReference type="EMBL" id="JARJCW010000025">
    <property type="protein sequence ID" value="KAJ7211705.1"/>
    <property type="molecule type" value="Genomic_DNA"/>
</dbReference>
<proteinExistence type="predicted"/>
<protein>
    <submittedName>
        <fullName evidence="2">Uncharacterized protein</fullName>
    </submittedName>
</protein>
<dbReference type="Gene3D" id="2.80.10.50">
    <property type="match status" value="1"/>
</dbReference>
<evidence type="ECO:0000313" key="3">
    <source>
        <dbReference type="Proteomes" id="UP001219525"/>
    </source>
</evidence>
<accession>A0AAD6YE60</accession>
<evidence type="ECO:0000256" key="1">
    <source>
        <dbReference type="SAM" id="MobiDB-lite"/>
    </source>
</evidence>
<dbReference type="InterPro" id="IPR035992">
    <property type="entry name" value="Ricin_B-like_lectins"/>
</dbReference>
<dbReference type="SUPFAM" id="SSF50370">
    <property type="entry name" value="Ricin B-like lectins"/>
    <property type="match status" value="1"/>
</dbReference>
<comment type="caution">
    <text evidence="2">The sequence shown here is derived from an EMBL/GenBank/DDBJ whole genome shotgun (WGS) entry which is preliminary data.</text>
</comment>
<evidence type="ECO:0000313" key="2">
    <source>
        <dbReference type="EMBL" id="KAJ7211705.1"/>
    </source>
</evidence>
<reference evidence="2" key="1">
    <citation type="submission" date="2023-03" db="EMBL/GenBank/DDBJ databases">
        <title>Massive genome expansion in bonnet fungi (Mycena s.s.) driven by repeated elements and novel gene families across ecological guilds.</title>
        <authorList>
            <consortium name="Lawrence Berkeley National Laboratory"/>
            <person name="Harder C.B."/>
            <person name="Miyauchi S."/>
            <person name="Viragh M."/>
            <person name="Kuo A."/>
            <person name="Thoen E."/>
            <person name="Andreopoulos B."/>
            <person name="Lu D."/>
            <person name="Skrede I."/>
            <person name="Drula E."/>
            <person name="Henrissat B."/>
            <person name="Morin E."/>
            <person name="Kohler A."/>
            <person name="Barry K."/>
            <person name="LaButti K."/>
            <person name="Morin E."/>
            <person name="Salamov A."/>
            <person name="Lipzen A."/>
            <person name="Mereny Z."/>
            <person name="Hegedus B."/>
            <person name="Baldrian P."/>
            <person name="Stursova M."/>
            <person name="Weitz H."/>
            <person name="Taylor A."/>
            <person name="Grigoriev I.V."/>
            <person name="Nagy L.G."/>
            <person name="Martin F."/>
            <person name="Kauserud H."/>
        </authorList>
    </citation>
    <scope>NUCLEOTIDE SEQUENCE</scope>
    <source>
        <strain evidence="2">9144</strain>
    </source>
</reference>
<gene>
    <name evidence="2" type="ORF">GGX14DRAFT_394023</name>
</gene>
<keyword evidence="3" id="KW-1185">Reference proteome</keyword>
<sequence length="762" mass="83593">MSLPAGIYMIANAKAPLVLDLAYGNSANSNPIVLMAELLLIHGSQTPPLWDGPRMQTARAASQLGISSGLLKRSAVQMRIHCEILVVVPTWTCLWILDLVRYLTMATISGPHLVYSASANGNVVIGFKANGGTAGQPSHNANQQWEIIAKGRSYKYEFVVSYLGCSGNSSLTLGFAMCKETNIPFLPIVTAFLDLVGGGTSHGTKIQTYEAASPYYAANQLWNFKPCGHFVGVTIEAEDISNKIAASEDHNKQLARTVDKLSEDLTNADMLQHASEAMAGVIDLATLVKELSRSTAFRKERQSLVTRCKGESVKVAQRFNNLHTKTHDIMQNATKVNCVDQLFIRSPMVCIVQLAVEITYEETSAQSRIKRVAEMVTTIENLRASEENLVQSRRDQAKAAHDGIEKAQHAMRETTAKKMTWKRERSCAISLRLAWVTHWILESYAGSDRVWTSCLLVFRGSKIIHSMFLSRLAAKASVLSVQHTAKRLAASLLAIEKMLKTTDGDTLEQTFANNSDSLDAALKEIAASPIEPTPTDEMVPRPPGASSSDAEGKQIPGIHPYTLKLCNLDLYRRQGTTWNTDAHSGNMRLERCHANYKARKILRCALFSKPPPNLELAVDFGVIHTEVTVEVLPFEDGADDEDREDAGGASVDNGGPRRRKIHRVWRNQRSSPCMPPPPVAARACTSCARSTARLENAEVSFLLLDIDILRSTTSSCSKRTPPPGFWDTVNAGFAKILERPTVTIEPSNPTQPFGARRGDLGV</sequence>
<feature type="region of interest" description="Disordered" evidence="1">
    <location>
        <begin position="634"/>
        <end position="660"/>
    </location>
</feature>
<dbReference type="Proteomes" id="UP001219525">
    <property type="component" value="Unassembled WGS sequence"/>
</dbReference>